<comment type="caution">
    <text evidence="2">The sequence shown here is derived from an EMBL/GenBank/DDBJ whole genome shotgun (WGS) entry which is preliminary data.</text>
</comment>
<sequence length="183" mass="20704">MPLRKPNPNLPEDPSRPVDHVANCSTCTVGHNAVKRTSSLKRVTGLLKKEPQPQPASSVFTAKHHQHRRRPAEPLAELQHGECEDDDSATIDNVRFDEGAGSESRKPTGSYPGFVDSWLSKVYDRKTCIERWGRSRSRWARWSREHLVKRKPGRRGPLRFRPSAPGGLVPIREISELEEEESA</sequence>
<dbReference type="EMBL" id="WIGN01000033">
    <property type="protein sequence ID" value="KAF6815734.1"/>
    <property type="molecule type" value="Genomic_DNA"/>
</dbReference>
<proteinExistence type="predicted"/>
<dbReference type="Proteomes" id="UP000652219">
    <property type="component" value="Unassembled WGS sequence"/>
</dbReference>
<protein>
    <submittedName>
        <fullName evidence="2">Uncharacterized protein</fullName>
    </submittedName>
</protein>
<keyword evidence="3" id="KW-1185">Reference proteome</keyword>
<feature type="region of interest" description="Disordered" evidence="1">
    <location>
        <begin position="48"/>
        <end position="76"/>
    </location>
</feature>
<organism evidence="2 3">
    <name type="scientific">Colletotrichum sojae</name>
    <dbReference type="NCBI Taxonomy" id="2175907"/>
    <lineage>
        <taxon>Eukaryota</taxon>
        <taxon>Fungi</taxon>
        <taxon>Dikarya</taxon>
        <taxon>Ascomycota</taxon>
        <taxon>Pezizomycotina</taxon>
        <taxon>Sordariomycetes</taxon>
        <taxon>Hypocreomycetidae</taxon>
        <taxon>Glomerellales</taxon>
        <taxon>Glomerellaceae</taxon>
        <taxon>Colletotrichum</taxon>
        <taxon>Colletotrichum orchidearum species complex</taxon>
    </lineage>
</organism>
<dbReference type="AlphaFoldDB" id="A0A8H6N0D9"/>
<gene>
    <name evidence="2" type="ORF">CSOJ01_03414</name>
</gene>
<evidence type="ECO:0000313" key="2">
    <source>
        <dbReference type="EMBL" id="KAF6815734.1"/>
    </source>
</evidence>
<evidence type="ECO:0000313" key="3">
    <source>
        <dbReference type="Proteomes" id="UP000652219"/>
    </source>
</evidence>
<name>A0A8H6N0D9_9PEZI</name>
<evidence type="ECO:0000256" key="1">
    <source>
        <dbReference type="SAM" id="MobiDB-lite"/>
    </source>
</evidence>
<reference evidence="2 3" key="1">
    <citation type="journal article" date="2020" name="Phytopathology">
        <title>Genome Sequence Resources of Colletotrichum truncatum, C. plurivorum, C. musicola, and C. sojae: Four Species Pathogenic to Soybean (Glycine max).</title>
        <authorList>
            <person name="Rogerio F."/>
            <person name="Boufleur T.R."/>
            <person name="Ciampi-Guillardi M."/>
            <person name="Sukno S.A."/>
            <person name="Thon M.R."/>
            <person name="Massola Junior N.S."/>
            <person name="Baroncelli R."/>
        </authorList>
    </citation>
    <scope>NUCLEOTIDE SEQUENCE [LARGE SCALE GENOMIC DNA]</scope>
    <source>
        <strain evidence="2 3">LFN0009</strain>
    </source>
</reference>
<accession>A0A8H6N0D9</accession>